<dbReference type="GO" id="GO:0012505">
    <property type="term" value="C:endomembrane system"/>
    <property type="evidence" value="ECO:0007669"/>
    <property type="project" value="UniProtKB-SubCell"/>
</dbReference>
<dbReference type="GO" id="GO:0015369">
    <property type="term" value="F:calcium:proton antiporter activity"/>
    <property type="evidence" value="ECO:0007669"/>
    <property type="project" value="TreeGrafter"/>
</dbReference>
<reference evidence="10 11" key="1">
    <citation type="submission" date="2014-02" db="EMBL/GenBank/DDBJ databases">
        <title>Transposable element dynamics among asymbiotic and ectomycorrhizal Amanita fungi.</title>
        <authorList>
            <consortium name="DOE Joint Genome Institute"/>
            <person name="Hess J."/>
            <person name="Skrede I."/>
            <person name="Wolfe B."/>
            <person name="LaButti K."/>
            <person name="Ohm R.A."/>
            <person name="Grigoriev I.V."/>
            <person name="Pringle A."/>
        </authorList>
    </citation>
    <scope>NUCLEOTIDE SEQUENCE [LARGE SCALE GENOMIC DNA]</scope>
    <source>
        <strain evidence="10 11">SKay4041</strain>
    </source>
</reference>
<feature type="domain" description="Sodium/calcium exchanger membrane region" evidence="9">
    <location>
        <begin position="384"/>
        <end position="544"/>
    </location>
</feature>
<dbReference type="Pfam" id="PF01699">
    <property type="entry name" value="Na_Ca_ex"/>
    <property type="match status" value="2"/>
</dbReference>
<comment type="subcellular location">
    <subcellularLocation>
        <location evidence="1">Endomembrane system</location>
        <topology evidence="1">Multi-pass membrane protein</topology>
    </subcellularLocation>
</comment>
<dbReference type="STRING" id="703135.A0A2A9NPZ3"/>
<evidence type="ECO:0000313" key="10">
    <source>
        <dbReference type="EMBL" id="PFH53055.1"/>
    </source>
</evidence>
<organism evidence="10 11">
    <name type="scientific">Amanita thiersii Skay4041</name>
    <dbReference type="NCBI Taxonomy" id="703135"/>
    <lineage>
        <taxon>Eukaryota</taxon>
        <taxon>Fungi</taxon>
        <taxon>Dikarya</taxon>
        <taxon>Basidiomycota</taxon>
        <taxon>Agaricomycotina</taxon>
        <taxon>Agaricomycetes</taxon>
        <taxon>Agaricomycetidae</taxon>
        <taxon>Agaricales</taxon>
        <taxon>Pluteineae</taxon>
        <taxon>Amanitaceae</taxon>
        <taxon>Amanita</taxon>
    </lineage>
</organism>
<keyword evidence="5 8" id="KW-1133">Transmembrane helix</keyword>
<dbReference type="InterPro" id="IPR044880">
    <property type="entry name" value="NCX_ion-bd_dom_sf"/>
</dbReference>
<name>A0A2A9NPZ3_9AGAR</name>
<feature type="transmembrane region" description="Helical" evidence="8">
    <location>
        <begin position="505"/>
        <end position="525"/>
    </location>
</feature>
<dbReference type="PANTHER" id="PTHR31503">
    <property type="entry name" value="VACUOLAR CALCIUM ION TRANSPORTER"/>
    <property type="match status" value="1"/>
</dbReference>
<evidence type="ECO:0000256" key="8">
    <source>
        <dbReference type="SAM" id="Phobius"/>
    </source>
</evidence>
<feature type="transmembrane region" description="Helical" evidence="8">
    <location>
        <begin position="286"/>
        <end position="309"/>
    </location>
</feature>
<dbReference type="OrthoDB" id="1699231at2759"/>
<dbReference type="InterPro" id="IPR004713">
    <property type="entry name" value="CaH_exchang"/>
</dbReference>
<keyword evidence="7 8" id="KW-0472">Membrane</keyword>
<evidence type="ECO:0000313" key="11">
    <source>
        <dbReference type="Proteomes" id="UP000242287"/>
    </source>
</evidence>
<protein>
    <recommendedName>
        <fullName evidence="9">Sodium/calcium exchanger membrane region domain-containing protein</fullName>
    </recommendedName>
</protein>
<evidence type="ECO:0000256" key="4">
    <source>
        <dbReference type="ARBA" id="ARBA00022692"/>
    </source>
</evidence>
<evidence type="ECO:0000259" key="9">
    <source>
        <dbReference type="Pfam" id="PF01699"/>
    </source>
</evidence>
<feature type="transmembrane region" description="Helical" evidence="8">
    <location>
        <begin position="475"/>
        <end position="493"/>
    </location>
</feature>
<dbReference type="GO" id="GO:0006874">
    <property type="term" value="P:intracellular calcium ion homeostasis"/>
    <property type="evidence" value="ECO:0007669"/>
    <property type="project" value="TreeGrafter"/>
</dbReference>
<evidence type="ECO:0000256" key="5">
    <source>
        <dbReference type="ARBA" id="ARBA00022989"/>
    </source>
</evidence>
<gene>
    <name evidence="10" type="ORF">AMATHDRAFT_84057</name>
</gene>
<feature type="transmembrane region" description="Helical" evidence="8">
    <location>
        <begin position="243"/>
        <end position="265"/>
    </location>
</feature>
<evidence type="ECO:0000256" key="1">
    <source>
        <dbReference type="ARBA" id="ARBA00004127"/>
    </source>
</evidence>
<feature type="transmembrane region" description="Helical" evidence="8">
    <location>
        <begin position="321"/>
        <end position="339"/>
    </location>
</feature>
<feature type="transmembrane region" description="Helical" evidence="8">
    <location>
        <begin position="381"/>
        <end position="402"/>
    </location>
</feature>
<keyword evidence="4 8" id="KW-0812">Transmembrane</keyword>
<feature type="transmembrane region" description="Helical" evidence="8">
    <location>
        <begin position="545"/>
        <end position="568"/>
    </location>
</feature>
<dbReference type="GO" id="GO:0000329">
    <property type="term" value="C:fungal-type vacuole membrane"/>
    <property type="evidence" value="ECO:0007669"/>
    <property type="project" value="TreeGrafter"/>
</dbReference>
<keyword evidence="6" id="KW-0406">Ion transport</keyword>
<feature type="transmembrane region" description="Helical" evidence="8">
    <location>
        <begin position="215"/>
        <end position="237"/>
    </location>
</feature>
<dbReference type="PANTHER" id="PTHR31503:SF20">
    <property type="entry name" value="CA(2+)_H(+) EXCHANGER, PUTATIVE (EUROFUNG)-RELATED"/>
    <property type="match status" value="1"/>
</dbReference>
<dbReference type="Gene3D" id="1.20.1420.30">
    <property type="entry name" value="NCX, central ion-binding region"/>
    <property type="match status" value="1"/>
</dbReference>
<dbReference type="EMBL" id="KZ301975">
    <property type="protein sequence ID" value="PFH53055.1"/>
    <property type="molecule type" value="Genomic_DNA"/>
</dbReference>
<evidence type="ECO:0000256" key="2">
    <source>
        <dbReference type="ARBA" id="ARBA00008170"/>
    </source>
</evidence>
<feature type="transmembrane region" description="Helical" evidence="8">
    <location>
        <begin position="150"/>
        <end position="171"/>
    </location>
</feature>
<dbReference type="InterPro" id="IPR004837">
    <property type="entry name" value="NaCa_Exmemb"/>
</dbReference>
<evidence type="ECO:0000256" key="3">
    <source>
        <dbReference type="ARBA" id="ARBA00022448"/>
    </source>
</evidence>
<proteinExistence type="inferred from homology"/>
<dbReference type="Proteomes" id="UP000242287">
    <property type="component" value="Unassembled WGS sequence"/>
</dbReference>
<comment type="similarity">
    <text evidence="2">Belongs to the Ca(2+):cation antiporter (CaCA) (TC 2.A.19) family.</text>
</comment>
<evidence type="ECO:0000256" key="6">
    <source>
        <dbReference type="ARBA" id="ARBA00023065"/>
    </source>
</evidence>
<keyword evidence="3" id="KW-0813">Transport</keyword>
<keyword evidence="11" id="KW-1185">Reference proteome</keyword>
<accession>A0A2A9NPZ3</accession>
<feature type="domain" description="Sodium/calcium exchanger membrane region" evidence="9">
    <location>
        <begin position="185"/>
        <end position="339"/>
    </location>
</feature>
<sequence>MILSASMLYHVVAECSTLIVSVHHPCEHSSLLCSYIARPIAAPIIRTVKRPWFAICKPNTMSDHQIFLQVRDPSLSTLQYPARRSLETVDSHSGTVLNTATSTHCHDRPYPNDRSITEIGTQMPIPSPDVRKHQKAPTPPAVSTVESLKAIICASFLNVLIVFVFLSWALYFTYKSLSAFPPVLVLSTLSIAIVPLARLLSFATESLCENIGHEAAGFFNALIGNLVQLVVSIVALVHCDIRFIQSTVVGTILVNLLLIFGIFIIECAMKNHKSIEQQFGISPSDINTSLVILSVQGMLIPTAFVLLTGGDFSPNDTTLKFSRVIAVVFLVVFLGNLLFHVHRMRTNKRGDIQDTQNLPVSSAPGVRSATRTGVQAKMNRPVSCCLFLVCTSLLIFTSKFLVDMIERVTNADESAPMLFGIIIPQSLKEFFGLVIIPLISSSGRCFDHIRDHFHKESSDKSKLVFEISTTFGSSIQMTLFVMPLLVVIAWFMNKPMSMVLDPFEAFSLFLTAKGSVTVLLVNSVVQDNKSNWLEGVMLLCNYSNLRLYVIFAALFWFYPAYVTGKYLVSCMKSH</sequence>
<dbReference type="AlphaFoldDB" id="A0A2A9NPZ3"/>
<evidence type="ECO:0000256" key="7">
    <source>
        <dbReference type="ARBA" id="ARBA00023136"/>
    </source>
</evidence>
<feature type="transmembrane region" description="Helical" evidence="8">
    <location>
        <begin position="183"/>
        <end position="203"/>
    </location>
</feature>